<dbReference type="RefSeq" id="WP_172147044.1">
    <property type="nucleotide sequence ID" value="NZ_JAAIIJ010000028.1"/>
</dbReference>
<reference evidence="1 2" key="1">
    <citation type="submission" date="2020-02" db="EMBL/GenBank/DDBJ databases">
        <title>Characterization of phylogenetic diversity of novel bifidobacterial species isolated in Czech ZOOs.</title>
        <authorList>
            <person name="Lugli G.A."/>
            <person name="Vera N.B."/>
            <person name="Ventura M."/>
        </authorList>
    </citation>
    <scope>NUCLEOTIDE SEQUENCE [LARGE SCALE GENOMIC DNA]</scope>
    <source>
        <strain evidence="1 2">DSM 109963</strain>
    </source>
</reference>
<keyword evidence="2" id="KW-1185">Reference proteome</keyword>
<sequence>MIATNLGWLGEVVAPDEVTIDMHSDRRTVGVVSAKTDGYAVVGQPGLTAGEYVMVCTLSANWGSGFSENRVLTVMNNNTVLASADYDGLKTYVLPFTVPAGVSSVEVRLHAPSNSQPCEWTKYGVFTKADFQLLQDTYGLDWFDGDTDNNGTDPNAGGDIATSTVAGMVKPGAHMTVATDGTLTYTPPVATSSATGVVKPGTGLKVAGDGTLTPTVATSTLAGVVKPGSGFQVAADGTLTYRGLPVFYEATQGALTSPPVTPCIIMGPATGVVYEDGQ</sequence>
<evidence type="ECO:0000313" key="1">
    <source>
        <dbReference type="EMBL" id="NMN02794.1"/>
    </source>
</evidence>
<dbReference type="Proteomes" id="UP000553756">
    <property type="component" value="Unassembled WGS sequence"/>
</dbReference>
<evidence type="ECO:0000313" key="2">
    <source>
        <dbReference type="Proteomes" id="UP000553756"/>
    </source>
</evidence>
<accession>A0ABX1SY76</accession>
<proteinExistence type="predicted"/>
<dbReference type="EMBL" id="JAAIIJ010000028">
    <property type="protein sequence ID" value="NMN02794.1"/>
    <property type="molecule type" value="Genomic_DNA"/>
</dbReference>
<organism evidence="1 2">
    <name type="scientific">Bifidobacterium panos</name>
    <dbReference type="NCBI Taxonomy" id="2675321"/>
    <lineage>
        <taxon>Bacteria</taxon>
        <taxon>Bacillati</taxon>
        <taxon>Actinomycetota</taxon>
        <taxon>Actinomycetes</taxon>
        <taxon>Bifidobacteriales</taxon>
        <taxon>Bifidobacteriaceae</taxon>
        <taxon>Bifidobacterium</taxon>
    </lineage>
</organism>
<comment type="caution">
    <text evidence="1">The sequence shown here is derived from an EMBL/GenBank/DDBJ whole genome shotgun (WGS) entry which is preliminary data.</text>
</comment>
<protein>
    <submittedName>
        <fullName evidence="1">Tail fiber protein</fullName>
    </submittedName>
</protein>
<gene>
    <name evidence="1" type="ORF">G1C94_1416</name>
</gene>
<name>A0ABX1SY76_9BIFI</name>